<feature type="domain" description="ABC transmembrane type-1" evidence="8">
    <location>
        <begin position="95"/>
        <end position="304"/>
    </location>
</feature>
<comment type="similarity">
    <text evidence="7">Belongs to the binding-protein-dependent transport system permease family.</text>
</comment>
<evidence type="ECO:0000256" key="5">
    <source>
        <dbReference type="ARBA" id="ARBA00022989"/>
    </source>
</evidence>
<sequence>MLRLIISRLAALAPLLLIVSLATFLLSALLPEEPAAIVAGDNTDPANLARISARLGTDRPLIVRYGDWLAGAVTGDLGTSYFSSVPVGPQLAERAGTTLSIAAGGLVLATLFGTTAGILAAVLRGGAVDRAVTLLTSTAMAAPPFWVGLLLVSFFAIRLGWFPPAGYVPPAGGLGAWLGSIALPSVALALAPGAYLARQTRGSMVGVLEREYVRTAIARGYRPGRVILRHAVRNGLSPVVTLLGFQVTILIGGSLVVEKVFALPGLGSLAIEAVLRQDIPVVQGLVVTIATAVVLVNLLLDLVYGYLNPKVRLS</sequence>
<evidence type="ECO:0000313" key="9">
    <source>
        <dbReference type="EMBL" id="MFC5749655.1"/>
    </source>
</evidence>
<evidence type="ECO:0000256" key="3">
    <source>
        <dbReference type="ARBA" id="ARBA00022475"/>
    </source>
</evidence>
<feature type="transmembrane region" description="Helical" evidence="7">
    <location>
        <begin position="285"/>
        <end position="307"/>
    </location>
</feature>
<comment type="caution">
    <text evidence="9">The sequence shown here is derived from an EMBL/GenBank/DDBJ whole genome shotgun (WGS) entry which is preliminary data.</text>
</comment>
<keyword evidence="10" id="KW-1185">Reference proteome</keyword>
<dbReference type="InterPro" id="IPR000515">
    <property type="entry name" value="MetI-like"/>
</dbReference>
<dbReference type="Pfam" id="PF19300">
    <property type="entry name" value="BPD_transp_1_N"/>
    <property type="match status" value="1"/>
</dbReference>
<keyword evidence="3" id="KW-1003">Cell membrane</keyword>
<reference evidence="10" key="1">
    <citation type="journal article" date="2019" name="Int. J. Syst. Evol. Microbiol.">
        <title>The Global Catalogue of Microorganisms (GCM) 10K type strain sequencing project: providing services to taxonomists for standard genome sequencing and annotation.</title>
        <authorList>
            <consortium name="The Broad Institute Genomics Platform"/>
            <consortium name="The Broad Institute Genome Sequencing Center for Infectious Disease"/>
            <person name="Wu L."/>
            <person name="Ma J."/>
        </authorList>
    </citation>
    <scope>NUCLEOTIDE SEQUENCE [LARGE SCALE GENOMIC DNA]</scope>
    <source>
        <strain evidence="10">KCTC 42087</strain>
    </source>
</reference>
<evidence type="ECO:0000256" key="7">
    <source>
        <dbReference type="RuleBase" id="RU363032"/>
    </source>
</evidence>
<dbReference type="PANTHER" id="PTHR43163">
    <property type="entry name" value="DIPEPTIDE TRANSPORT SYSTEM PERMEASE PROTEIN DPPB-RELATED"/>
    <property type="match status" value="1"/>
</dbReference>
<dbReference type="InterPro" id="IPR045621">
    <property type="entry name" value="BPD_transp_1_N"/>
</dbReference>
<dbReference type="InterPro" id="IPR035906">
    <property type="entry name" value="MetI-like_sf"/>
</dbReference>
<dbReference type="PANTHER" id="PTHR43163:SF6">
    <property type="entry name" value="DIPEPTIDE TRANSPORT SYSTEM PERMEASE PROTEIN DPPB-RELATED"/>
    <property type="match status" value="1"/>
</dbReference>
<dbReference type="PROSITE" id="PS50928">
    <property type="entry name" value="ABC_TM1"/>
    <property type="match status" value="1"/>
</dbReference>
<name>A0ABW1A8T1_9ACTN</name>
<dbReference type="RefSeq" id="WP_378285382.1">
    <property type="nucleotide sequence ID" value="NZ_JBHSON010000044.1"/>
</dbReference>
<feature type="transmembrane region" description="Helical" evidence="7">
    <location>
        <begin position="235"/>
        <end position="257"/>
    </location>
</feature>
<keyword evidence="6 7" id="KW-0472">Membrane</keyword>
<evidence type="ECO:0000313" key="10">
    <source>
        <dbReference type="Proteomes" id="UP001596074"/>
    </source>
</evidence>
<dbReference type="Gene3D" id="1.10.3720.10">
    <property type="entry name" value="MetI-like"/>
    <property type="match status" value="1"/>
</dbReference>
<feature type="transmembrane region" description="Helical" evidence="7">
    <location>
        <begin position="99"/>
        <end position="122"/>
    </location>
</feature>
<keyword evidence="2 7" id="KW-0813">Transport</keyword>
<feature type="transmembrane region" description="Helical" evidence="7">
    <location>
        <begin position="134"/>
        <end position="157"/>
    </location>
</feature>
<comment type="subcellular location">
    <subcellularLocation>
        <location evidence="1 7">Cell membrane</location>
        <topology evidence="1 7">Multi-pass membrane protein</topology>
    </subcellularLocation>
</comment>
<dbReference type="EMBL" id="JBHSON010000044">
    <property type="protein sequence ID" value="MFC5749655.1"/>
    <property type="molecule type" value="Genomic_DNA"/>
</dbReference>
<evidence type="ECO:0000256" key="6">
    <source>
        <dbReference type="ARBA" id="ARBA00023136"/>
    </source>
</evidence>
<organism evidence="9 10">
    <name type="scientific">Actinomadura rugatobispora</name>
    <dbReference type="NCBI Taxonomy" id="1994"/>
    <lineage>
        <taxon>Bacteria</taxon>
        <taxon>Bacillati</taxon>
        <taxon>Actinomycetota</taxon>
        <taxon>Actinomycetes</taxon>
        <taxon>Streptosporangiales</taxon>
        <taxon>Thermomonosporaceae</taxon>
        <taxon>Actinomadura</taxon>
    </lineage>
</organism>
<dbReference type="SUPFAM" id="SSF161098">
    <property type="entry name" value="MetI-like"/>
    <property type="match status" value="1"/>
</dbReference>
<protein>
    <submittedName>
        <fullName evidence="9">ABC transporter permease</fullName>
    </submittedName>
</protein>
<keyword evidence="4 7" id="KW-0812">Transmembrane</keyword>
<dbReference type="Pfam" id="PF00528">
    <property type="entry name" value="BPD_transp_1"/>
    <property type="match status" value="1"/>
</dbReference>
<accession>A0ABW1A8T1</accession>
<proteinExistence type="inferred from homology"/>
<gene>
    <name evidence="9" type="ORF">ACFPZN_28870</name>
</gene>
<evidence type="ECO:0000256" key="2">
    <source>
        <dbReference type="ARBA" id="ARBA00022448"/>
    </source>
</evidence>
<evidence type="ECO:0000259" key="8">
    <source>
        <dbReference type="PROSITE" id="PS50928"/>
    </source>
</evidence>
<evidence type="ECO:0000256" key="1">
    <source>
        <dbReference type="ARBA" id="ARBA00004651"/>
    </source>
</evidence>
<feature type="transmembrane region" description="Helical" evidence="7">
    <location>
        <begin position="177"/>
        <end position="197"/>
    </location>
</feature>
<dbReference type="Proteomes" id="UP001596074">
    <property type="component" value="Unassembled WGS sequence"/>
</dbReference>
<keyword evidence="5 7" id="KW-1133">Transmembrane helix</keyword>
<evidence type="ECO:0000256" key="4">
    <source>
        <dbReference type="ARBA" id="ARBA00022692"/>
    </source>
</evidence>